<dbReference type="EMBL" id="NBTZ01000009">
    <property type="protein sequence ID" value="OTP79518.1"/>
    <property type="molecule type" value="Genomic_DNA"/>
</dbReference>
<name>A0A242N7B0_CABSO</name>
<comment type="caution">
    <text evidence="1">The sequence shown here is derived from an EMBL/GenBank/DDBJ whole genome shotgun (WGS) entry which is preliminary data.</text>
</comment>
<accession>A0A242N7B0</accession>
<evidence type="ECO:0000313" key="1">
    <source>
        <dbReference type="EMBL" id="OTP79518.1"/>
    </source>
</evidence>
<proteinExistence type="predicted"/>
<protein>
    <submittedName>
        <fullName evidence="1">Uncharacterized protein</fullName>
    </submittedName>
</protein>
<evidence type="ECO:0000313" key="2">
    <source>
        <dbReference type="Proteomes" id="UP000195221"/>
    </source>
</evidence>
<reference evidence="1 2" key="1">
    <citation type="submission" date="2017-03" db="EMBL/GenBank/DDBJ databases">
        <title>Genome analysis of strain PAMC 26577.</title>
        <authorList>
            <person name="Oh H.-M."/>
            <person name="Yang J.-A."/>
        </authorList>
    </citation>
    <scope>NUCLEOTIDE SEQUENCE [LARGE SCALE GENOMIC DNA]</scope>
    <source>
        <strain evidence="1 2">PAMC 26577</strain>
    </source>
</reference>
<dbReference type="Proteomes" id="UP000195221">
    <property type="component" value="Unassembled WGS sequence"/>
</dbReference>
<gene>
    <name evidence="1" type="ORF">PAMC26577_01225</name>
</gene>
<sequence length="61" mass="6606">MHVRRRKNAKRAACQRLRLLAGRAFRTLTASCRNLGATVLKRGCASAVQAIAATRRAGAID</sequence>
<dbReference type="AlphaFoldDB" id="A0A242N7B0"/>
<organism evidence="1 2">
    <name type="scientific">Caballeronia sordidicola</name>
    <name type="common">Burkholderia sordidicola</name>
    <dbReference type="NCBI Taxonomy" id="196367"/>
    <lineage>
        <taxon>Bacteria</taxon>
        <taxon>Pseudomonadati</taxon>
        <taxon>Pseudomonadota</taxon>
        <taxon>Betaproteobacteria</taxon>
        <taxon>Burkholderiales</taxon>
        <taxon>Burkholderiaceae</taxon>
        <taxon>Caballeronia</taxon>
    </lineage>
</organism>